<accession>A0A1J5PLG1</accession>
<organism evidence="1">
    <name type="scientific">mine drainage metagenome</name>
    <dbReference type="NCBI Taxonomy" id="410659"/>
    <lineage>
        <taxon>unclassified sequences</taxon>
        <taxon>metagenomes</taxon>
        <taxon>ecological metagenomes</taxon>
    </lineage>
</organism>
<proteinExistence type="predicted"/>
<sequence length="131" mass="14618">MRSKMYRLPAYFGLRTSSTRLAHTRFGDQLQIESVCAVFRSSVDQCHDGCKMNTLCVILVRAKFAVKIPKIHPFGQAFAPFTANVLANFMLGGIEHTVAVFALNSEPECFFHNILCINPSHRQPGICTAKN</sequence>
<reference evidence="1" key="1">
    <citation type="submission" date="2016-10" db="EMBL/GenBank/DDBJ databases">
        <title>Sequence of Gallionella enrichment culture.</title>
        <authorList>
            <person name="Poehlein A."/>
            <person name="Muehling M."/>
            <person name="Daniel R."/>
        </authorList>
    </citation>
    <scope>NUCLEOTIDE SEQUENCE</scope>
</reference>
<name>A0A1J5PLG1_9ZZZZ</name>
<comment type="caution">
    <text evidence="1">The sequence shown here is derived from an EMBL/GenBank/DDBJ whole genome shotgun (WGS) entry which is preliminary data.</text>
</comment>
<dbReference type="AlphaFoldDB" id="A0A1J5PLG1"/>
<protein>
    <submittedName>
        <fullName evidence="1">Uncharacterized protein</fullName>
    </submittedName>
</protein>
<gene>
    <name evidence="1" type="ORF">GALL_540750</name>
</gene>
<evidence type="ECO:0000313" key="1">
    <source>
        <dbReference type="EMBL" id="OIQ64373.1"/>
    </source>
</evidence>
<dbReference type="EMBL" id="MLJW01008174">
    <property type="protein sequence ID" value="OIQ64373.1"/>
    <property type="molecule type" value="Genomic_DNA"/>
</dbReference>